<dbReference type="Gene3D" id="1.10.1470.10">
    <property type="entry name" value="YjbJ"/>
    <property type="match status" value="1"/>
</dbReference>
<evidence type="ECO:0000313" key="3">
    <source>
        <dbReference type="EMBL" id="QEX15215.1"/>
    </source>
</evidence>
<accession>A0A5J6MFJ4</accession>
<protein>
    <submittedName>
        <fullName evidence="3">UPF0337 protein</fullName>
    </submittedName>
</protein>
<evidence type="ECO:0000256" key="1">
    <source>
        <dbReference type="ARBA" id="ARBA00009129"/>
    </source>
</evidence>
<dbReference type="PANTHER" id="PTHR34977:SF1">
    <property type="entry name" value="UPF0337 PROTEIN YJBJ"/>
    <property type="match status" value="1"/>
</dbReference>
<dbReference type="RefSeq" id="WP_151175690.1">
    <property type="nucleotide sequence ID" value="NZ_CP042906.1"/>
</dbReference>
<dbReference type="InterPro" id="IPR008462">
    <property type="entry name" value="CsbD"/>
</dbReference>
<sequence>MNWDQVEGNWKEVRGKVQAQWGKLTNDDLDVIKGRRTELEGRLQKHYGYAKDKAKAEVDAWLGKLK</sequence>
<dbReference type="InterPro" id="IPR036629">
    <property type="entry name" value="YjbJ_sf"/>
</dbReference>
<dbReference type="InterPro" id="IPR050423">
    <property type="entry name" value="UPF0337_stress_rsp"/>
</dbReference>
<dbReference type="EMBL" id="CP042906">
    <property type="protein sequence ID" value="QEX15215.1"/>
    <property type="molecule type" value="Genomic_DNA"/>
</dbReference>
<reference evidence="3 4" key="1">
    <citation type="submission" date="2019-08" db="EMBL/GenBank/DDBJ databases">
        <title>Hyperibacter terrae gen. nov., sp. nov. and Hyperibacter viscosus sp. nov., two new members in the family Rhodospirillaceae isolated from the rhizosphere of Hypericum perforatum.</title>
        <authorList>
            <person name="Noviana Z."/>
        </authorList>
    </citation>
    <scope>NUCLEOTIDE SEQUENCE [LARGE SCALE GENOMIC DNA]</scope>
    <source>
        <strain evidence="3 4">R5913</strain>
    </source>
</reference>
<dbReference type="InterPro" id="IPR026042">
    <property type="entry name" value="YjbJ"/>
</dbReference>
<dbReference type="Pfam" id="PF05532">
    <property type="entry name" value="CsbD"/>
    <property type="match status" value="1"/>
</dbReference>
<evidence type="ECO:0000313" key="4">
    <source>
        <dbReference type="Proteomes" id="UP000326202"/>
    </source>
</evidence>
<organism evidence="3 4">
    <name type="scientific">Hypericibacter terrae</name>
    <dbReference type="NCBI Taxonomy" id="2602015"/>
    <lineage>
        <taxon>Bacteria</taxon>
        <taxon>Pseudomonadati</taxon>
        <taxon>Pseudomonadota</taxon>
        <taxon>Alphaproteobacteria</taxon>
        <taxon>Rhodospirillales</taxon>
        <taxon>Dongiaceae</taxon>
        <taxon>Hypericibacter</taxon>
    </lineage>
</organism>
<comment type="similarity">
    <text evidence="1">Belongs to the UPF0337 (CsbD) family.</text>
</comment>
<dbReference type="PIRSF" id="PIRSF039008">
    <property type="entry name" value="YjbJ"/>
    <property type="match status" value="1"/>
</dbReference>
<dbReference type="SUPFAM" id="SSF69047">
    <property type="entry name" value="Hypothetical protein YjbJ"/>
    <property type="match status" value="1"/>
</dbReference>
<gene>
    <name evidence="3" type="ORF">FRZ44_04950</name>
</gene>
<dbReference type="OrthoDB" id="9796058at2"/>
<name>A0A5J6MFJ4_9PROT</name>
<feature type="domain" description="CsbD-like" evidence="2">
    <location>
        <begin position="4"/>
        <end position="55"/>
    </location>
</feature>
<dbReference type="Proteomes" id="UP000326202">
    <property type="component" value="Chromosome"/>
</dbReference>
<evidence type="ECO:0000259" key="2">
    <source>
        <dbReference type="Pfam" id="PF05532"/>
    </source>
</evidence>
<dbReference type="AlphaFoldDB" id="A0A5J6MFJ4"/>
<dbReference type="PANTHER" id="PTHR34977">
    <property type="entry name" value="UPF0337 PROTEIN YJBJ"/>
    <property type="match status" value="1"/>
</dbReference>
<dbReference type="KEGG" id="htq:FRZ44_04950"/>
<keyword evidence="4" id="KW-1185">Reference proteome</keyword>
<proteinExistence type="inferred from homology"/>